<reference evidence="2" key="1">
    <citation type="journal article" date="2023" name="Hortic. Res.">
        <title>A chromosome-level phased genome enabling allele-level studies in sweet orange: a case study on citrus Huanglongbing tolerance.</title>
        <authorList>
            <person name="Wu B."/>
            <person name="Yu Q."/>
            <person name="Deng Z."/>
            <person name="Duan Y."/>
            <person name="Luo F."/>
            <person name="Gmitter F. Jr."/>
        </authorList>
    </citation>
    <scope>NUCLEOTIDE SEQUENCE [LARGE SCALE GENOMIC DNA]</scope>
    <source>
        <strain evidence="2">cv. Valencia</strain>
    </source>
</reference>
<protein>
    <submittedName>
        <fullName evidence="1">Cysteine synthase</fullName>
    </submittedName>
</protein>
<organism evidence="1 2">
    <name type="scientific">Citrus sinensis</name>
    <name type="common">Sweet orange</name>
    <name type="synonym">Citrus aurantium var. sinensis</name>
    <dbReference type="NCBI Taxonomy" id="2711"/>
    <lineage>
        <taxon>Eukaryota</taxon>
        <taxon>Viridiplantae</taxon>
        <taxon>Streptophyta</taxon>
        <taxon>Embryophyta</taxon>
        <taxon>Tracheophyta</taxon>
        <taxon>Spermatophyta</taxon>
        <taxon>Magnoliopsida</taxon>
        <taxon>eudicotyledons</taxon>
        <taxon>Gunneridae</taxon>
        <taxon>Pentapetalae</taxon>
        <taxon>rosids</taxon>
        <taxon>malvids</taxon>
        <taxon>Sapindales</taxon>
        <taxon>Rutaceae</taxon>
        <taxon>Aurantioideae</taxon>
        <taxon>Citrus</taxon>
    </lineage>
</organism>
<sequence>MGSEKCAIANDITELIGNTPMVYLNNIVDGCKARIAAKLEMMEPCSSVKDRIAFSMIKDAEEKGLITPGKTVLIECTSGNTGIGMACFAAAKGYKLILVMPAFMSLEKRIILQAYGAQLILTNAEMGIDEEFRIVEELLNKIPTSFNPHQFKNPANPKTHYETTGPEIWEGTRGQVDIFVSGIGTGGTVSGVGNFLKKKNPEIKVYGVEPAESAILNGGKAGHHKIQGIGIGFVPSVLDVSILDEVVRVTSNEAIQTAKLLGAKEGLLVGISSGAAAAAAIKIAKRAENAGKLIVVIFPSSGERYLSSEMFDAERQAAENMAYVSNIA</sequence>
<keyword evidence="2" id="KW-1185">Reference proteome</keyword>
<evidence type="ECO:0000313" key="1">
    <source>
        <dbReference type="EMBL" id="KAH9754332.1"/>
    </source>
</evidence>
<gene>
    <name evidence="1" type="ORF">KPL71_015419</name>
</gene>
<evidence type="ECO:0000313" key="2">
    <source>
        <dbReference type="Proteomes" id="UP000829398"/>
    </source>
</evidence>
<dbReference type="Proteomes" id="UP000829398">
    <property type="component" value="Chromosome 5"/>
</dbReference>
<comment type="caution">
    <text evidence="1">The sequence shown here is derived from an EMBL/GenBank/DDBJ whole genome shotgun (WGS) entry which is preliminary data.</text>
</comment>
<proteinExistence type="predicted"/>
<dbReference type="EMBL" id="CM039174">
    <property type="protein sequence ID" value="KAH9754332.1"/>
    <property type="molecule type" value="Genomic_DNA"/>
</dbReference>
<name>A0ACB8KIS6_CITSI</name>
<accession>A0ACB8KIS6</accession>